<dbReference type="InterPro" id="IPR028082">
    <property type="entry name" value="Peripla_BP_I"/>
</dbReference>
<dbReference type="PANTHER" id="PTHR30483">
    <property type="entry name" value="LEUCINE-SPECIFIC-BINDING PROTEIN"/>
    <property type="match status" value="1"/>
</dbReference>
<keyword evidence="6" id="KW-1185">Reference proteome</keyword>
<dbReference type="EMBL" id="JBHTCA010000052">
    <property type="protein sequence ID" value="MFC7411799.1"/>
    <property type="molecule type" value="Genomic_DNA"/>
</dbReference>
<keyword evidence="2 3" id="KW-0732">Signal</keyword>
<evidence type="ECO:0000313" key="6">
    <source>
        <dbReference type="Proteomes" id="UP001596501"/>
    </source>
</evidence>
<proteinExistence type="inferred from homology"/>
<evidence type="ECO:0000259" key="4">
    <source>
        <dbReference type="Pfam" id="PF13458"/>
    </source>
</evidence>
<dbReference type="Gene3D" id="3.40.50.2300">
    <property type="match status" value="2"/>
</dbReference>
<feature type="signal peptide" evidence="3">
    <location>
        <begin position="1"/>
        <end position="26"/>
    </location>
</feature>
<dbReference type="PANTHER" id="PTHR30483:SF6">
    <property type="entry name" value="PERIPLASMIC BINDING PROTEIN OF ABC TRANSPORTER FOR NATURAL AMINO ACIDS"/>
    <property type="match status" value="1"/>
</dbReference>
<gene>
    <name evidence="5" type="ORF">ACFQPB_23375</name>
</gene>
<accession>A0ABW2QQX9</accession>
<dbReference type="CDD" id="cd06341">
    <property type="entry name" value="PBP1_ABC_ligand_binding-like"/>
    <property type="match status" value="1"/>
</dbReference>
<dbReference type="InterPro" id="IPR028081">
    <property type="entry name" value="Leu-bd"/>
</dbReference>
<dbReference type="InterPro" id="IPR051010">
    <property type="entry name" value="BCAA_transport"/>
</dbReference>
<sequence>MIQTKATLRLLLCAAAFVLANGVAFAQAQSEPKLDCGLSTGQRATGEPIYIGGIVSKTGPDDFSASGIAANAYFRCVNDNGGINGRPVIYTVADDQWNPKIANELAGKLITDRQVIAMVGGSSMVECEANASLYAKSGVIALVGTGVPKSCFHSPYISPLNTGPRISATIAAMYAAKSGAVKRMACIITTIPGLVDWGCNGVSDWGKKNGIAVDIVAFDVANFNPAALVKQMVARNPDVIVANLPKGLLIPLMTEAQKLDLAKTIRFVSSAPAYNPDVRIGNPTTGGRLWPRFWASQAFRLSLPERLISASSPRFFGLHIFWQ</sequence>
<comment type="caution">
    <text evidence="5">The sequence shown here is derived from an EMBL/GenBank/DDBJ whole genome shotgun (WGS) entry which is preliminary data.</text>
</comment>
<comment type="similarity">
    <text evidence="1">Belongs to the leucine-binding protein family.</text>
</comment>
<dbReference type="RefSeq" id="WP_382228699.1">
    <property type="nucleotide sequence ID" value="NZ_JBHTCA010000052.1"/>
</dbReference>
<evidence type="ECO:0000256" key="3">
    <source>
        <dbReference type="SAM" id="SignalP"/>
    </source>
</evidence>
<evidence type="ECO:0000256" key="2">
    <source>
        <dbReference type="ARBA" id="ARBA00022729"/>
    </source>
</evidence>
<organism evidence="5 6">
    <name type="scientific">Hydrogenophaga atypica</name>
    <dbReference type="NCBI Taxonomy" id="249409"/>
    <lineage>
        <taxon>Bacteria</taxon>
        <taxon>Pseudomonadati</taxon>
        <taxon>Pseudomonadota</taxon>
        <taxon>Betaproteobacteria</taxon>
        <taxon>Burkholderiales</taxon>
        <taxon>Comamonadaceae</taxon>
        <taxon>Hydrogenophaga</taxon>
    </lineage>
</organism>
<feature type="domain" description="Leucine-binding protein" evidence="4">
    <location>
        <begin position="48"/>
        <end position="294"/>
    </location>
</feature>
<evidence type="ECO:0000313" key="5">
    <source>
        <dbReference type="EMBL" id="MFC7411799.1"/>
    </source>
</evidence>
<evidence type="ECO:0000256" key="1">
    <source>
        <dbReference type="ARBA" id="ARBA00010062"/>
    </source>
</evidence>
<reference evidence="6" key="1">
    <citation type="journal article" date="2019" name="Int. J. Syst. Evol. Microbiol.">
        <title>The Global Catalogue of Microorganisms (GCM) 10K type strain sequencing project: providing services to taxonomists for standard genome sequencing and annotation.</title>
        <authorList>
            <consortium name="The Broad Institute Genomics Platform"/>
            <consortium name="The Broad Institute Genome Sequencing Center for Infectious Disease"/>
            <person name="Wu L."/>
            <person name="Ma J."/>
        </authorList>
    </citation>
    <scope>NUCLEOTIDE SEQUENCE [LARGE SCALE GENOMIC DNA]</scope>
    <source>
        <strain evidence="6">CGMCC 1.12371</strain>
    </source>
</reference>
<dbReference type="Pfam" id="PF13458">
    <property type="entry name" value="Peripla_BP_6"/>
    <property type="match status" value="1"/>
</dbReference>
<dbReference type="Proteomes" id="UP001596501">
    <property type="component" value="Unassembled WGS sequence"/>
</dbReference>
<protein>
    <submittedName>
        <fullName evidence="5">ABC transporter substrate-binding protein</fullName>
    </submittedName>
</protein>
<feature type="chain" id="PRO_5046793208" evidence="3">
    <location>
        <begin position="27"/>
        <end position="323"/>
    </location>
</feature>
<dbReference type="SUPFAM" id="SSF53822">
    <property type="entry name" value="Periplasmic binding protein-like I"/>
    <property type="match status" value="1"/>
</dbReference>
<name>A0ABW2QQX9_9BURK</name>